<feature type="transmembrane region" description="Helical" evidence="10">
    <location>
        <begin position="409"/>
        <end position="428"/>
    </location>
</feature>
<feature type="transmembrane region" description="Helical" evidence="10">
    <location>
        <begin position="131"/>
        <end position="149"/>
    </location>
</feature>
<evidence type="ECO:0000256" key="9">
    <source>
        <dbReference type="ARBA" id="ARBA00045912"/>
    </source>
</evidence>
<comment type="pathway">
    <text evidence="2">Protein modification; protein glycosylation.</text>
</comment>
<protein>
    <recommendedName>
        <fullName evidence="8 10">Man(5)GlcNAc(2)-PP-dolichol translocation protein RFT1</fullName>
    </recommendedName>
</protein>
<feature type="transmembrane region" description="Helical" evidence="10">
    <location>
        <begin position="496"/>
        <end position="516"/>
    </location>
</feature>
<keyword evidence="6 10" id="KW-1133">Transmembrane helix</keyword>
<evidence type="ECO:0000313" key="12">
    <source>
        <dbReference type="Proteomes" id="UP000000314"/>
    </source>
</evidence>
<dbReference type="EMBL" id="FN392322">
    <property type="protein sequence ID" value="CAY71696.1"/>
    <property type="molecule type" value="Genomic_DNA"/>
</dbReference>
<sequence length="537" mass="61281">MSSQDELDTTATKESKDSFSKSASGASFLMLTQLSSKLCTFFINQLLMSYISARILGATSYIDFLVATSLFFSREAVRLSCQRIKLPKGKAYQAIFNLSLIPLVIGVPFSSILIYTQFIRQQNAAVLQSPLFRYSVGFMWLSVIIELLSEPLYNINQYDLDIKTRSKIESFANVFKCLSQLGMIVWFEHKFKGMSVDKANPDYFIFSYCVSLFIYGGSILSLYLHFFFKSSARSQIRFKLTKIDDWYFEPRSISYWKNIFVQIFFKHVLTEGDKFIVNYLCSPEEQGIFALVNNYGSLITRMVFAPIEESLRLYFTKLISQDSSPKTYRQVCTVLKNILVFYKYLSLFIVIFVPFNSKFVFSMLLGNDWASSTDAFKVYWIYIPFLAVNGVTEATFYSTVEDAARLFSYSKYMVMCSIAFIASATLLIRGTGLSVVGLIIANCVNMLLRIIYCSNLINTMDSSFKLHIDSSAIQTILVGISVASLHYFITGSNTENFVQFFYSASLACLTLLLVIFKERSLLSNLFHQVWKSKIKSS</sequence>
<organism evidence="11 12">
    <name type="scientific">Komagataella phaffii (strain GS115 / ATCC 20864)</name>
    <name type="common">Yeast</name>
    <name type="synonym">Pichia pastoris</name>
    <dbReference type="NCBI Taxonomy" id="644223"/>
    <lineage>
        <taxon>Eukaryota</taxon>
        <taxon>Fungi</taxon>
        <taxon>Dikarya</taxon>
        <taxon>Ascomycota</taxon>
        <taxon>Saccharomycotina</taxon>
        <taxon>Pichiomycetes</taxon>
        <taxon>Pichiales</taxon>
        <taxon>Pichiaceae</taxon>
        <taxon>Komagataella</taxon>
    </lineage>
</organism>
<proteinExistence type="inferred from homology"/>
<dbReference type="Proteomes" id="UP000000314">
    <property type="component" value="Chromosome 4"/>
</dbReference>
<evidence type="ECO:0000256" key="1">
    <source>
        <dbReference type="ARBA" id="ARBA00004477"/>
    </source>
</evidence>
<evidence type="ECO:0000313" key="11">
    <source>
        <dbReference type="EMBL" id="CAY71696.1"/>
    </source>
</evidence>
<dbReference type="GeneID" id="8200725"/>
<evidence type="ECO:0000256" key="8">
    <source>
        <dbReference type="ARBA" id="ARBA00044793"/>
    </source>
</evidence>
<feature type="transmembrane region" description="Helical" evidence="10">
    <location>
        <begin position="170"/>
        <end position="187"/>
    </location>
</feature>
<dbReference type="KEGG" id="ppa:PAS_chr4_0443"/>
<comment type="subcellular location">
    <subcellularLocation>
        <location evidence="1 10">Endoplasmic reticulum membrane</location>
        <topology evidence="1 10">Multi-pass membrane protein</topology>
    </subcellularLocation>
</comment>
<evidence type="ECO:0000256" key="10">
    <source>
        <dbReference type="RuleBase" id="RU365067"/>
    </source>
</evidence>
<dbReference type="OrthoDB" id="9979195at2759"/>
<feature type="transmembrane region" description="Helical" evidence="10">
    <location>
        <begin position="434"/>
        <end position="452"/>
    </location>
</feature>
<dbReference type="Pfam" id="PF04506">
    <property type="entry name" value="Rft-1"/>
    <property type="match status" value="1"/>
</dbReference>
<dbReference type="InParanoid" id="C4R7X1"/>
<evidence type="ECO:0000256" key="3">
    <source>
        <dbReference type="ARBA" id="ARBA00010288"/>
    </source>
</evidence>
<keyword evidence="5 10" id="KW-0256">Endoplasmic reticulum</keyword>
<dbReference type="AlphaFoldDB" id="C4R7X1"/>
<dbReference type="InterPro" id="IPR007594">
    <property type="entry name" value="RFT1"/>
</dbReference>
<feature type="transmembrane region" description="Helical" evidence="10">
    <location>
        <begin position="203"/>
        <end position="228"/>
    </location>
</feature>
<dbReference type="PANTHER" id="PTHR13117">
    <property type="entry name" value="ENDOPLASMIC RETICULUM MULTISPAN TRANSMEMBRANE PROTEIN-RELATED"/>
    <property type="match status" value="1"/>
</dbReference>
<accession>C4R7X1</accession>
<comment type="similarity">
    <text evidence="3 10">Belongs to the RFT1 family.</text>
</comment>
<dbReference type="PANTHER" id="PTHR13117:SF5">
    <property type="entry name" value="PROTEIN RFT1 HOMOLOG"/>
    <property type="match status" value="1"/>
</dbReference>
<keyword evidence="12" id="KW-1185">Reference proteome</keyword>
<evidence type="ECO:0000256" key="4">
    <source>
        <dbReference type="ARBA" id="ARBA00022692"/>
    </source>
</evidence>
<name>C4R7X1_KOMPG</name>
<dbReference type="OMA" id="WPGKLFG"/>
<gene>
    <name evidence="11" type="ordered locus">PAS_chr4_0443</name>
</gene>
<dbReference type="eggNOG" id="KOG2864">
    <property type="taxonomic scope" value="Eukaryota"/>
</dbReference>
<feature type="transmembrane region" description="Helical" evidence="10">
    <location>
        <begin position="94"/>
        <end position="119"/>
    </location>
</feature>
<evidence type="ECO:0000256" key="5">
    <source>
        <dbReference type="ARBA" id="ARBA00022824"/>
    </source>
</evidence>
<dbReference type="STRING" id="644223.C4R7X1"/>
<evidence type="ECO:0000256" key="6">
    <source>
        <dbReference type="ARBA" id="ARBA00022989"/>
    </source>
</evidence>
<keyword evidence="10" id="KW-0813">Transport</keyword>
<dbReference type="FunCoup" id="C4R7X1">
    <property type="interactions" value="696"/>
</dbReference>
<evidence type="ECO:0000256" key="7">
    <source>
        <dbReference type="ARBA" id="ARBA00023136"/>
    </source>
</evidence>
<dbReference type="RefSeq" id="XP_002493875.1">
    <property type="nucleotide sequence ID" value="XM_002493830.1"/>
</dbReference>
<evidence type="ECO:0000256" key="2">
    <source>
        <dbReference type="ARBA" id="ARBA00004922"/>
    </source>
</evidence>
<keyword evidence="4 10" id="KW-0812">Transmembrane</keyword>
<dbReference type="GO" id="GO:0034202">
    <property type="term" value="F:glycolipid floppase activity"/>
    <property type="evidence" value="ECO:0007669"/>
    <property type="project" value="EnsemblFungi"/>
</dbReference>
<comment type="function">
    <text evidence="9 10">Intramembrane glycolipid transporter that operates in the biosynthetic pathway of dolichol-linked oligosaccharides, the glycan precursors employed in protein asparagine (N)-glycosylation. The sequential addition of sugars to dolichol pyrophosphate produces dolichol-linked oligosaccharides containing fourteen sugars, including two GlcNAcs, nine mannoses and three glucoses. Once assembled, the oligosaccharide is transferred from the lipid to nascent proteins by oligosaccharyltransferases. The assembly of dolichol-linked oligosaccharides begins on the cytosolic side of the endoplasmic reticulum membrane and finishes in its lumen. RFT1 could mediate the translocation of the cytosolically oriented intermediate DolPP-GlcNAc2Man5, produced by ALG11, into the ER lumen where dolichol-linked oligosaccharides assembly continues. However, the intramembrane lipid transporter activity could not be confirmed in vitro.</text>
</comment>
<feature type="transmembrane region" description="Helical" evidence="10">
    <location>
        <begin position="378"/>
        <end position="397"/>
    </location>
</feature>
<feature type="transmembrane region" description="Helical" evidence="10">
    <location>
        <begin position="51"/>
        <end position="73"/>
    </location>
</feature>
<keyword evidence="7 10" id="KW-0472">Membrane</keyword>
<dbReference type="HOGENOM" id="CLU_023360_3_0_1"/>
<dbReference type="GO" id="GO:0005789">
    <property type="term" value="C:endoplasmic reticulum membrane"/>
    <property type="evidence" value="ECO:0007669"/>
    <property type="project" value="UniProtKB-SubCell"/>
</dbReference>
<dbReference type="GO" id="GO:0006488">
    <property type="term" value="P:dolichol-linked oligosaccharide biosynthetic process"/>
    <property type="evidence" value="ECO:0007669"/>
    <property type="project" value="InterPro"/>
</dbReference>
<reference evidence="11 12" key="1">
    <citation type="journal article" date="2009" name="Nat. Biotechnol.">
        <title>Genome sequence of the recombinant protein production host Pichia pastoris.</title>
        <authorList>
            <person name="De Schutter K."/>
            <person name="Lin Y.C."/>
            <person name="Tiels P."/>
            <person name="Van Hecke A."/>
            <person name="Glinka S."/>
            <person name="Weber-Lehmann J."/>
            <person name="Rouze P."/>
            <person name="Van de Peer Y."/>
            <person name="Callewaert N."/>
        </authorList>
    </citation>
    <scope>NUCLEOTIDE SEQUENCE [LARGE SCALE GENOMIC DNA]</scope>
    <source>
        <strain evidence="12">GS115 / ATCC 20864</strain>
    </source>
</reference>
<feature type="transmembrane region" description="Helical" evidence="10">
    <location>
        <begin position="344"/>
        <end position="366"/>
    </location>
</feature>
<feature type="transmembrane region" description="Helical" evidence="10">
    <location>
        <begin position="472"/>
        <end position="490"/>
    </location>
</feature>